<dbReference type="Proteomes" id="UP000198703">
    <property type="component" value="Unassembled WGS sequence"/>
</dbReference>
<accession>A0A1H4GDT7</accession>
<dbReference type="PIRSF" id="PIRSF002741">
    <property type="entry name" value="MppA"/>
    <property type="match status" value="1"/>
</dbReference>
<protein>
    <submittedName>
        <fullName evidence="5">Peptide/nickel transport system substrate-binding protein</fullName>
    </submittedName>
</protein>
<comment type="similarity">
    <text evidence="2">Belongs to the bacterial solute-binding protein 5 family.</text>
</comment>
<dbReference type="PANTHER" id="PTHR30290">
    <property type="entry name" value="PERIPLASMIC BINDING COMPONENT OF ABC TRANSPORTER"/>
    <property type="match status" value="1"/>
</dbReference>
<dbReference type="Gene3D" id="3.10.105.10">
    <property type="entry name" value="Dipeptide-binding Protein, Domain 3"/>
    <property type="match status" value="1"/>
</dbReference>
<dbReference type="CDD" id="cd08490">
    <property type="entry name" value="PBP2_NikA_DppA_OppA_like_3"/>
    <property type="match status" value="1"/>
</dbReference>
<dbReference type="PANTHER" id="PTHR30290:SF83">
    <property type="entry name" value="ABC TRANSPORTER SUBSTRATE-BINDING PROTEIN"/>
    <property type="match status" value="1"/>
</dbReference>
<comment type="subcellular location">
    <subcellularLocation>
        <location evidence="1">Periplasm</location>
    </subcellularLocation>
</comment>
<gene>
    <name evidence="5" type="ORF">SAMN05444370_1571</name>
</gene>
<name>A0A1H4GDT7_9RHOB</name>
<dbReference type="AlphaFoldDB" id="A0A1H4GDT7"/>
<feature type="signal peptide" evidence="3">
    <location>
        <begin position="1"/>
        <end position="25"/>
    </location>
</feature>
<feature type="chain" id="PRO_5011445083" evidence="3">
    <location>
        <begin position="26"/>
        <end position="510"/>
    </location>
</feature>
<sequence>MRHLLTGPIALAIFATANVATPAAAQTRTAVSVAAPWHVNTYEPSQDGYIFQRMQIGETLVEVCDEGALCPGLSTGWTASADGLEWRFDVRQGVLFHDGGRMDAETVAASLRRAAGRPGILSSVPVTAITTDRSAVVIRLETPYAALPAALANYGAMILAPTSFDAEGAAVAFVGTGPFRMVGMEPPLSLAAERFDGYWGEAASVSEVRYLSSHRPETRALMIESGDADLAVNLDKAGFHRLDELDLSTVHAVAIPRTIMVKMNLARPQLAEADARRALSLAIDREGVAAGILDFPESAANQLFPPVLTGWHDAAEPPAAYDPEQARALLADLGWAPGPDGVLARGGERFSLTLRTYPNRPELPLIAAALQDQWRDIGVEVKVSVGNSSEVPGGHQDGTLDLALAARNYGLTPDPVVNAFDDFKAGGGDWGAMNWDAPAVHEALRVALAEADPEARTEAIRAVTKALQAELPVIPVAWSVLTAASAAKLEGVSMDPLERSYGLSQVRWSD</sequence>
<keyword evidence="6" id="KW-1185">Reference proteome</keyword>
<dbReference type="InterPro" id="IPR039424">
    <property type="entry name" value="SBP_5"/>
</dbReference>
<dbReference type="GO" id="GO:0015833">
    <property type="term" value="P:peptide transport"/>
    <property type="evidence" value="ECO:0007669"/>
    <property type="project" value="TreeGrafter"/>
</dbReference>
<dbReference type="GO" id="GO:0043190">
    <property type="term" value="C:ATP-binding cassette (ABC) transporter complex"/>
    <property type="evidence" value="ECO:0007669"/>
    <property type="project" value="InterPro"/>
</dbReference>
<dbReference type="EMBL" id="FNQM01000057">
    <property type="protein sequence ID" value="SEB07714.1"/>
    <property type="molecule type" value="Genomic_DNA"/>
</dbReference>
<dbReference type="GO" id="GO:0030288">
    <property type="term" value="C:outer membrane-bounded periplasmic space"/>
    <property type="evidence" value="ECO:0007669"/>
    <property type="project" value="UniProtKB-ARBA"/>
</dbReference>
<dbReference type="GO" id="GO:1904680">
    <property type="term" value="F:peptide transmembrane transporter activity"/>
    <property type="evidence" value="ECO:0007669"/>
    <property type="project" value="TreeGrafter"/>
</dbReference>
<organism evidence="5 6">
    <name type="scientific">Rubrimonas cliftonensis</name>
    <dbReference type="NCBI Taxonomy" id="89524"/>
    <lineage>
        <taxon>Bacteria</taxon>
        <taxon>Pseudomonadati</taxon>
        <taxon>Pseudomonadota</taxon>
        <taxon>Alphaproteobacteria</taxon>
        <taxon>Rhodobacterales</taxon>
        <taxon>Paracoccaceae</taxon>
        <taxon>Rubrimonas</taxon>
    </lineage>
</organism>
<dbReference type="Gene3D" id="3.40.190.10">
    <property type="entry name" value="Periplasmic binding protein-like II"/>
    <property type="match status" value="1"/>
</dbReference>
<dbReference type="SUPFAM" id="SSF53850">
    <property type="entry name" value="Periplasmic binding protein-like II"/>
    <property type="match status" value="1"/>
</dbReference>
<proteinExistence type="inferred from homology"/>
<evidence type="ECO:0000256" key="3">
    <source>
        <dbReference type="SAM" id="SignalP"/>
    </source>
</evidence>
<dbReference type="Pfam" id="PF00496">
    <property type="entry name" value="SBP_bac_5"/>
    <property type="match status" value="1"/>
</dbReference>
<evidence type="ECO:0000256" key="1">
    <source>
        <dbReference type="ARBA" id="ARBA00004418"/>
    </source>
</evidence>
<dbReference type="InterPro" id="IPR000914">
    <property type="entry name" value="SBP_5_dom"/>
</dbReference>
<evidence type="ECO:0000313" key="5">
    <source>
        <dbReference type="EMBL" id="SEB07714.1"/>
    </source>
</evidence>
<evidence type="ECO:0000313" key="6">
    <source>
        <dbReference type="Proteomes" id="UP000198703"/>
    </source>
</evidence>
<dbReference type="STRING" id="89524.SAMN05444370_1571"/>
<keyword evidence="3" id="KW-0732">Signal</keyword>
<reference evidence="5 6" key="1">
    <citation type="submission" date="2016-10" db="EMBL/GenBank/DDBJ databases">
        <authorList>
            <person name="de Groot N.N."/>
        </authorList>
    </citation>
    <scope>NUCLEOTIDE SEQUENCE [LARGE SCALE GENOMIC DNA]</scope>
    <source>
        <strain evidence="5 6">DSM 15345</strain>
    </source>
</reference>
<feature type="domain" description="Solute-binding protein family 5" evidence="4">
    <location>
        <begin position="71"/>
        <end position="415"/>
    </location>
</feature>
<evidence type="ECO:0000256" key="2">
    <source>
        <dbReference type="ARBA" id="ARBA00005695"/>
    </source>
</evidence>
<dbReference type="InterPro" id="IPR030678">
    <property type="entry name" value="Peptide/Ni-bd"/>
</dbReference>
<evidence type="ECO:0000259" key="4">
    <source>
        <dbReference type="Pfam" id="PF00496"/>
    </source>
</evidence>